<name>A0AAN5DDJ0_9BILA</name>
<feature type="domain" description="C2H2-type" evidence="2">
    <location>
        <begin position="440"/>
        <end position="462"/>
    </location>
</feature>
<feature type="compositionally biased region" description="Low complexity" evidence="1">
    <location>
        <begin position="317"/>
        <end position="331"/>
    </location>
</feature>
<evidence type="ECO:0000313" key="3">
    <source>
        <dbReference type="EMBL" id="GMR61114.1"/>
    </source>
</evidence>
<accession>A0AAN5DDJ0</accession>
<organism evidence="3 4">
    <name type="scientific">Pristionchus mayeri</name>
    <dbReference type="NCBI Taxonomy" id="1317129"/>
    <lineage>
        <taxon>Eukaryota</taxon>
        <taxon>Metazoa</taxon>
        <taxon>Ecdysozoa</taxon>
        <taxon>Nematoda</taxon>
        <taxon>Chromadorea</taxon>
        <taxon>Rhabditida</taxon>
        <taxon>Rhabditina</taxon>
        <taxon>Diplogasteromorpha</taxon>
        <taxon>Diplogasteroidea</taxon>
        <taxon>Neodiplogasteridae</taxon>
        <taxon>Pristionchus</taxon>
    </lineage>
</organism>
<dbReference type="InterPro" id="IPR013087">
    <property type="entry name" value="Znf_C2H2_type"/>
</dbReference>
<feature type="compositionally biased region" description="Low complexity" evidence="1">
    <location>
        <begin position="220"/>
        <end position="234"/>
    </location>
</feature>
<feature type="region of interest" description="Disordered" evidence="1">
    <location>
        <begin position="317"/>
        <end position="340"/>
    </location>
</feature>
<sequence length="542" mass="60399">EGVRSLRSMRNDFPTMKKELSSSLRFIKANIINSTDSSADSVNDQFFTLSHVISELLLAGIECLVDQRAFDLTEKLSTAFEAIDNCKTSSDAQQTALLKFARSFVLFLDNLNGRAVSHQKFSIVKGLKLPSTTNATTAALKRPHPSSDHPDQCRVVRVVYPCKATASGKSTLVVAPKRDPSLPTPPIKIVGKIIPTIPRHVRPAIITASLTNPKNPSKDSTLQSNNLSPSTSTPPNLPGPSDGLIKKEMEELGRGIKEEENDTAQTVSTSKSTQSIEGNHADNMNGASGIAKTPMFVDVKEEVKEEPVEEPIADVVPLSSFSSTPSTSSTSPRDDLAQSLNRAGFPKPMLSRLRRAYPRQSALTALCTFCLKTMDDRNLETHTKSYHKDKWLETVTKCYDVHCDFRSFDPRIIQRHSLIAHTPCYNKRLPKMKTSFAEGLRCPYCTDIVTSFENFNVHMEHHHQRFCTYEAKILVCVTCKYSCAHTYELLLHWTKKDPICTEGAAFDYVIANYTTEVDEERKLEESQRESLWSYEGNVNSGS</sequence>
<evidence type="ECO:0000259" key="2">
    <source>
        <dbReference type="SMART" id="SM00355"/>
    </source>
</evidence>
<gene>
    <name evidence="3" type="ORF">PMAYCL1PPCAC_31309</name>
</gene>
<comment type="caution">
    <text evidence="3">The sequence shown here is derived from an EMBL/GenBank/DDBJ whole genome shotgun (WGS) entry which is preliminary data.</text>
</comment>
<feature type="domain" description="C2H2-type" evidence="2">
    <location>
        <begin position="396"/>
        <end position="421"/>
    </location>
</feature>
<evidence type="ECO:0000256" key="1">
    <source>
        <dbReference type="SAM" id="MobiDB-lite"/>
    </source>
</evidence>
<reference evidence="4" key="1">
    <citation type="submission" date="2022-10" db="EMBL/GenBank/DDBJ databases">
        <title>Genome assembly of Pristionchus species.</title>
        <authorList>
            <person name="Yoshida K."/>
            <person name="Sommer R.J."/>
        </authorList>
    </citation>
    <scope>NUCLEOTIDE SEQUENCE [LARGE SCALE GENOMIC DNA]</scope>
    <source>
        <strain evidence="4">RS5460</strain>
    </source>
</reference>
<protein>
    <recommendedName>
        <fullName evidence="2">C2H2-type domain-containing protein</fullName>
    </recommendedName>
</protein>
<feature type="compositionally biased region" description="Polar residues" evidence="1">
    <location>
        <begin position="263"/>
        <end position="277"/>
    </location>
</feature>
<feature type="non-terminal residue" evidence="3">
    <location>
        <position position="1"/>
    </location>
</feature>
<dbReference type="Proteomes" id="UP001328107">
    <property type="component" value="Unassembled WGS sequence"/>
</dbReference>
<feature type="domain" description="C2H2-type" evidence="2">
    <location>
        <begin position="365"/>
        <end position="387"/>
    </location>
</feature>
<proteinExistence type="predicted"/>
<evidence type="ECO:0000313" key="4">
    <source>
        <dbReference type="Proteomes" id="UP001328107"/>
    </source>
</evidence>
<feature type="region of interest" description="Disordered" evidence="1">
    <location>
        <begin position="209"/>
        <end position="244"/>
    </location>
</feature>
<dbReference type="AlphaFoldDB" id="A0AAN5DDJ0"/>
<feature type="region of interest" description="Disordered" evidence="1">
    <location>
        <begin position="257"/>
        <end position="289"/>
    </location>
</feature>
<keyword evidence="4" id="KW-1185">Reference proteome</keyword>
<feature type="compositionally biased region" description="Polar residues" evidence="1">
    <location>
        <begin position="209"/>
        <end position="219"/>
    </location>
</feature>
<dbReference type="SMART" id="SM00355">
    <property type="entry name" value="ZnF_C2H2"/>
    <property type="match status" value="3"/>
</dbReference>
<dbReference type="EMBL" id="BTRK01000006">
    <property type="protein sequence ID" value="GMR61114.1"/>
    <property type="molecule type" value="Genomic_DNA"/>
</dbReference>